<gene>
    <name evidence="2" type="ORF">Pla52n_69550</name>
</gene>
<reference evidence="2 3" key="1">
    <citation type="submission" date="2019-02" db="EMBL/GenBank/DDBJ databases">
        <title>Deep-cultivation of Planctomycetes and their phenomic and genomic characterization uncovers novel biology.</title>
        <authorList>
            <person name="Wiegand S."/>
            <person name="Jogler M."/>
            <person name="Boedeker C."/>
            <person name="Pinto D."/>
            <person name="Vollmers J."/>
            <person name="Rivas-Marin E."/>
            <person name="Kohn T."/>
            <person name="Peeters S.H."/>
            <person name="Heuer A."/>
            <person name="Rast P."/>
            <person name="Oberbeckmann S."/>
            <person name="Bunk B."/>
            <person name="Jeske O."/>
            <person name="Meyerdierks A."/>
            <person name="Storesund J.E."/>
            <person name="Kallscheuer N."/>
            <person name="Luecker S."/>
            <person name="Lage O.M."/>
            <person name="Pohl T."/>
            <person name="Merkel B.J."/>
            <person name="Hornburger P."/>
            <person name="Mueller R.-W."/>
            <person name="Bruemmer F."/>
            <person name="Labrenz M."/>
            <person name="Spormann A.M."/>
            <person name="Op Den Camp H."/>
            <person name="Overmann J."/>
            <person name="Amann R."/>
            <person name="Jetten M.S.M."/>
            <person name="Mascher T."/>
            <person name="Medema M.H."/>
            <person name="Devos D.P."/>
            <person name="Kaster A.-K."/>
            <person name="Ovreas L."/>
            <person name="Rohde M."/>
            <person name="Galperin M.Y."/>
            <person name="Jogler C."/>
        </authorList>
    </citation>
    <scope>NUCLEOTIDE SEQUENCE [LARGE SCALE GENOMIC DNA]</scope>
    <source>
        <strain evidence="2 3">Pla52n</strain>
    </source>
</reference>
<keyword evidence="1" id="KW-1133">Transmembrane helix</keyword>
<keyword evidence="3" id="KW-1185">Reference proteome</keyword>
<name>A0A5C5ZKE8_9BACT</name>
<proteinExistence type="predicted"/>
<dbReference type="RefSeq" id="WP_146523785.1">
    <property type="nucleotide sequence ID" value="NZ_CP151726.1"/>
</dbReference>
<dbReference type="EMBL" id="SJPN01000030">
    <property type="protein sequence ID" value="TWT87924.1"/>
    <property type="molecule type" value="Genomic_DNA"/>
</dbReference>
<feature type="transmembrane region" description="Helical" evidence="1">
    <location>
        <begin position="50"/>
        <end position="71"/>
    </location>
</feature>
<keyword evidence="1" id="KW-0472">Membrane</keyword>
<comment type="caution">
    <text evidence="2">The sequence shown here is derived from an EMBL/GenBank/DDBJ whole genome shotgun (WGS) entry which is preliminary data.</text>
</comment>
<protein>
    <recommendedName>
        <fullName evidence="4">DUF1772 domain-containing protein</fullName>
    </recommendedName>
</protein>
<feature type="transmembrane region" description="Helical" evidence="1">
    <location>
        <begin position="77"/>
        <end position="99"/>
    </location>
</feature>
<dbReference type="Proteomes" id="UP000320176">
    <property type="component" value="Unassembled WGS sequence"/>
</dbReference>
<dbReference type="AlphaFoldDB" id="A0A5C5ZKE8"/>
<feature type="transmembrane region" description="Helical" evidence="1">
    <location>
        <begin position="6"/>
        <end position="29"/>
    </location>
</feature>
<keyword evidence="1" id="KW-0812">Transmembrane</keyword>
<sequence length="153" mass="17427">MSAKSIFVVHVMVTWYLVGLIWTVQVVHYNLFDRVGTDFFSRYEADHNRLITPIVGPAMLLELATAVVLLLHRPEGVPGWVLAFGLAMVLGIWLSTVFIQVPCHARLMNGFDESIYRQLVSTNWIRTVLWTSRGFLMGYFLMRLLADAQQTPA</sequence>
<accession>A0A5C5ZKE8</accession>
<organism evidence="2 3">
    <name type="scientific">Stieleria varia</name>
    <dbReference type="NCBI Taxonomy" id="2528005"/>
    <lineage>
        <taxon>Bacteria</taxon>
        <taxon>Pseudomonadati</taxon>
        <taxon>Planctomycetota</taxon>
        <taxon>Planctomycetia</taxon>
        <taxon>Pirellulales</taxon>
        <taxon>Pirellulaceae</taxon>
        <taxon>Stieleria</taxon>
    </lineage>
</organism>
<evidence type="ECO:0000313" key="3">
    <source>
        <dbReference type="Proteomes" id="UP000320176"/>
    </source>
</evidence>
<evidence type="ECO:0008006" key="4">
    <source>
        <dbReference type="Google" id="ProtNLM"/>
    </source>
</evidence>
<dbReference type="OrthoDB" id="27509at2"/>
<evidence type="ECO:0000256" key="1">
    <source>
        <dbReference type="SAM" id="Phobius"/>
    </source>
</evidence>
<evidence type="ECO:0000313" key="2">
    <source>
        <dbReference type="EMBL" id="TWT87924.1"/>
    </source>
</evidence>